<proteinExistence type="predicted"/>
<dbReference type="HOGENOM" id="CLU_136788_1_1_9"/>
<keyword evidence="1" id="KW-0812">Transmembrane</keyword>
<gene>
    <name evidence="2" type="ordered locus">Sgly_0662</name>
</gene>
<dbReference type="KEGG" id="sgy:Sgly_0662"/>
<name>F0T013_SYNGF</name>
<feature type="transmembrane region" description="Helical" evidence="1">
    <location>
        <begin position="66"/>
        <end position="90"/>
    </location>
</feature>
<sequence>MISTLYSIIYMALEILQLLILVYCIVSWIPSISNHPIVRTLNDFIEPLLRPFRRIKFGGAGMMIDFAPLLALLSIWVLQSFVLKYLFILLMNISS</sequence>
<dbReference type="STRING" id="645991.Sgly_0662"/>
<protein>
    <recommendedName>
        <fullName evidence="4">YggT family protein</fullName>
    </recommendedName>
</protein>
<dbReference type="AlphaFoldDB" id="F0T013"/>
<dbReference type="Pfam" id="PF02325">
    <property type="entry name" value="CCB3_YggT"/>
    <property type="match status" value="1"/>
</dbReference>
<evidence type="ECO:0000313" key="2">
    <source>
        <dbReference type="EMBL" id="ADY55024.1"/>
    </source>
</evidence>
<feature type="transmembrane region" description="Helical" evidence="1">
    <location>
        <begin position="7"/>
        <end position="29"/>
    </location>
</feature>
<reference evidence="3" key="2">
    <citation type="submission" date="2011-02" db="EMBL/GenBank/DDBJ databases">
        <title>The complete genome of Syntrophobotulus glycolicus DSM 8271.</title>
        <authorList>
            <person name="Lucas S."/>
            <person name="Copeland A."/>
            <person name="Lapidus A."/>
            <person name="Bruce D."/>
            <person name="Goodwin L."/>
            <person name="Pitluck S."/>
            <person name="Kyrpides N."/>
            <person name="Mavromatis K."/>
            <person name="Pagani I."/>
            <person name="Ivanova N."/>
            <person name="Mikhailova N."/>
            <person name="Chertkov O."/>
            <person name="Held B."/>
            <person name="Detter J.C."/>
            <person name="Tapia R."/>
            <person name="Han C."/>
            <person name="Land M."/>
            <person name="Hauser L."/>
            <person name="Markowitz V."/>
            <person name="Cheng J.-F."/>
            <person name="Hugenholtz P."/>
            <person name="Woyke T."/>
            <person name="Wu D."/>
            <person name="Spring S."/>
            <person name="Schroeder M."/>
            <person name="Brambilla E."/>
            <person name="Klenk H.-P."/>
            <person name="Eisen J.A."/>
        </authorList>
    </citation>
    <scope>NUCLEOTIDE SEQUENCE [LARGE SCALE GENOMIC DNA]</scope>
    <source>
        <strain evidence="3">DSM 8271 / FlGlyR</strain>
    </source>
</reference>
<organism evidence="2 3">
    <name type="scientific">Syntrophobotulus glycolicus (strain DSM 8271 / FlGlyR)</name>
    <dbReference type="NCBI Taxonomy" id="645991"/>
    <lineage>
        <taxon>Bacteria</taxon>
        <taxon>Bacillati</taxon>
        <taxon>Bacillota</taxon>
        <taxon>Clostridia</taxon>
        <taxon>Eubacteriales</taxon>
        <taxon>Desulfitobacteriaceae</taxon>
        <taxon>Syntrophobotulus</taxon>
    </lineage>
</organism>
<dbReference type="GO" id="GO:0016020">
    <property type="term" value="C:membrane"/>
    <property type="evidence" value="ECO:0007669"/>
    <property type="project" value="InterPro"/>
</dbReference>
<keyword evidence="1" id="KW-0472">Membrane</keyword>
<accession>F0T013</accession>
<keyword evidence="3" id="KW-1185">Reference proteome</keyword>
<dbReference type="eggNOG" id="COG0762">
    <property type="taxonomic scope" value="Bacteria"/>
</dbReference>
<dbReference type="Proteomes" id="UP000007488">
    <property type="component" value="Chromosome"/>
</dbReference>
<keyword evidence="1" id="KW-1133">Transmembrane helix</keyword>
<dbReference type="EMBL" id="CP002547">
    <property type="protein sequence ID" value="ADY55024.1"/>
    <property type="molecule type" value="Genomic_DNA"/>
</dbReference>
<evidence type="ECO:0000313" key="3">
    <source>
        <dbReference type="Proteomes" id="UP000007488"/>
    </source>
</evidence>
<evidence type="ECO:0008006" key="4">
    <source>
        <dbReference type="Google" id="ProtNLM"/>
    </source>
</evidence>
<evidence type="ECO:0000256" key="1">
    <source>
        <dbReference type="SAM" id="Phobius"/>
    </source>
</evidence>
<reference evidence="2 3" key="1">
    <citation type="journal article" date="2011" name="Stand. Genomic Sci.">
        <title>Complete genome sequence of Syntrophobotulus glycolicus type strain (FlGlyR).</title>
        <authorList>
            <person name="Han C."/>
            <person name="Mwirichia R."/>
            <person name="Chertkov O."/>
            <person name="Held B."/>
            <person name="Lapidus A."/>
            <person name="Nolan M."/>
            <person name="Lucas S."/>
            <person name="Hammon N."/>
            <person name="Deshpande S."/>
            <person name="Cheng J.F."/>
            <person name="Tapia R."/>
            <person name="Goodwin L."/>
            <person name="Pitluck S."/>
            <person name="Huntemann M."/>
            <person name="Liolios K."/>
            <person name="Ivanova N."/>
            <person name="Pagani I."/>
            <person name="Mavromatis K."/>
            <person name="Ovchinikova G."/>
            <person name="Pati A."/>
            <person name="Chen A."/>
            <person name="Palaniappan K."/>
            <person name="Land M."/>
            <person name="Hauser L."/>
            <person name="Brambilla E.M."/>
            <person name="Rohde M."/>
            <person name="Spring S."/>
            <person name="Sikorski J."/>
            <person name="Goker M."/>
            <person name="Woyke T."/>
            <person name="Bristow J."/>
            <person name="Eisen J.A."/>
            <person name="Markowitz V."/>
            <person name="Hugenholtz P."/>
            <person name="Kyrpides N.C."/>
            <person name="Klenk H.P."/>
            <person name="Detter J.C."/>
        </authorList>
    </citation>
    <scope>NUCLEOTIDE SEQUENCE [LARGE SCALE GENOMIC DNA]</scope>
    <source>
        <strain evidence="3">DSM 8271 / FlGlyR</strain>
    </source>
</reference>
<dbReference type="RefSeq" id="WP_013623895.1">
    <property type="nucleotide sequence ID" value="NC_015172.1"/>
</dbReference>
<dbReference type="InterPro" id="IPR003425">
    <property type="entry name" value="CCB3/YggT"/>
</dbReference>
<dbReference type="OrthoDB" id="283553at2"/>